<organism evidence="10 11">
    <name type="scientific">Enhygromyxa salina</name>
    <dbReference type="NCBI Taxonomy" id="215803"/>
    <lineage>
        <taxon>Bacteria</taxon>
        <taxon>Pseudomonadati</taxon>
        <taxon>Myxococcota</taxon>
        <taxon>Polyangia</taxon>
        <taxon>Nannocystales</taxon>
        <taxon>Nannocystaceae</taxon>
        <taxon>Enhygromyxa</taxon>
    </lineage>
</organism>
<reference evidence="10 11" key="1">
    <citation type="submission" date="2018-03" db="EMBL/GenBank/DDBJ databases">
        <title>Draft Genome Sequences of the Obligatory Marine Myxobacteria Enhygromyxa salina SWB005.</title>
        <authorList>
            <person name="Poehlein A."/>
            <person name="Moghaddam J.A."/>
            <person name="Harms H."/>
            <person name="Alanjari M."/>
            <person name="Koenig G.M."/>
            <person name="Daniel R."/>
            <person name="Schaeberle T.F."/>
        </authorList>
    </citation>
    <scope>NUCLEOTIDE SEQUENCE [LARGE SCALE GENOMIC DNA]</scope>
    <source>
        <strain evidence="10 11">SWB005</strain>
    </source>
</reference>
<dbReference type="NCBIfam" id="TIGR01573">
    <property type="entry name" value="cas2"/>
    <property type="match status" value="1"/>
</dbReference>
<evidence type="ECO:0000256" key="7">
    <source>
        <dbReference type="ARBA" id="ARBA00022842"/>
    </source>
</evidence>
<keyword evidence="8 9" id="KW-0051">Antiviral defense</keyword>
<dbReference type="SUPFAM" id="SSF143430">
    <property type="entry name" value="TTP0101/SSO1404-like"/>
    <property type="match status" value="1"/>
</dbReference>
<dbReference type="Gene3D" id="3.30.70.240">
    <property type="match status" value="1"/>
</dbReference>
<dbReference type="GO" id="GO:0051607">
    <property type="term" value="P:defense response to virus"/>
    <property type="evidence" value="ECO:0007669"/>
    <property type="project" value="UniProtKB-UniRule"/>
</dbReference>
<comment type="subunit">
    <text evidence="9">Homodimer, forms a heterotetramer with a Cas1 homodimer.</text>
</comment>
<keyword evidence="4 9" id="KW-0479">Metal-binding</keyword>
<dbReference type="HAMAP" id="MF_01471">
    <property type="entry name" value="Cas2"/>
    <property type="match status" value="1"/>
</dbReference>
<comment type="function">
    <text evidence="9">CRISPR (clustered regularly interspaced short palindromic repeat), is an adaptive immune system that provides protection against mobile genetic elements (viruses, transposable elements and conjugative plasmids). CRISPR clusters contain sequences complementary to antecedent mobile elements and target invading nucleic acids. CRISPR clusters are transcribed and processed into CRISPR RNA (crRNA). Functions as a ssRNA-specific endoribonuclease. Involved in the integration of spacer DNA into the CRISPR cassette.</text>
</comment>
<evidence type="ECO:0000256" key="2">
    <source>
        <dbReference type="ARBA" id="ARBA00009959"/>
    </source>
</evidence>
<evidence type="ECO:0000256" key="6">
    <source>
        <dbReference type="ARBA" id="ARBA00022801"/>
    </source>
</evidence>
<evidence type="ECO:0000313" key="10">
    <source>
        <dbReference type="EMBL" id="PRQ03333.1"/>
    </source>
</evidence>
<evidence type="ECO:0000256" key="9">
    <source>
        <dbReference type="HAMAP-Rule" id="MF_01471"/>
    </source>
</evidence>
<dbReference type="EC" id="3.1.-.-" evidence="9"/>
<keyword evidence="3 9" id="KW-0540">Nuclease</keyword>
<dbReference type="EMBL" id="PVNK01000093">
    <property type="protein sequence ID" value="PRQ03333.1"/>
    <property type="molecule type" value="Genomic_DNA"/>
</dbReference>
<dbReference type="PANTHER" id="PTHR34405:SF3">
    <property type="entry name" value="CRISPR-ASSOCIATED ENDORIBONUCLEASE CAS2 3"/>
    <property type="match status" value="1"/>
</dbReference>
<accession>A0A2S9YE03</accession>
<dbReference type="GO" id="GO:0046872">
    <property type="term" value="F:metal ion binding"/>
    <property type="evidence" value="ECO:0007669"/>
    <property type="project" value="UniProtKB-UniRule"/>
</dbReference>
<gene>
    <name evidence="9 10" type="primary">cas2</name>
    <name evidence="10" type="ORF">ENSA5_16870</name>
</gene>
<evidence type="ECO:0000256" key="4">
    <source>
        <dbReference type="ARBA" id="ARBA00022723"/>
    </source>
</evidence>
<sequence>MRRHYLISYDICNELRLRRVHGIVKDFGQPVQYSVFLARLTDSHKAELVRRLAKVVHHEEDQVLFFDLGKVKGQHEIEPPVHEVVGRPLGTENSRIVVV</sequence>
<keyword evidence="7 9" id="KW-0460">Magnesium</keyword>
<dbReference type="GO" id="GO:0004521">
    <property type="term" value="F:RNA endonuclease activity"/>
    <property type="evidence" value="ECO:0007669"/>
    <property type="project" value="InterPro"/>
</dbReference>
<evidence type="ECO:0000313" key="11">
    <source>
        <dbReference type="Proteomes" id="UP000237968"/>
    </source>
</evidence>
<dbReference type="GO" id="GO:0016787">
    <property type="term" value="F:hydrolase activity"/>
    <property type="evidence" value="ECO:0007669"/>
    <property type="project" value="UniProtKB-KW"/>
</dbReference>
<keyword evidence="11" id="KW-1185">Reference proteome</keyword>
<name>A0A2S9YE03_9BACT</name>
<evidence type="ECO:0000256" key="8">
    <source>
        <dbReference type="ARBA" id="ARBA00023118"/>
    </source>
</evidence>
<comment type="caution">
    <text evidence="10">The sequence shown here is derived from an EMBL/GenBank/DDBJ whole genome shotgun (WGS) entry which is preliminary data.</text>
</comment>
<comment type="cofactor">
    <cofactor evidence="1 9">
        <name>Mg(2+)</name>
        <dbReference type="ChEBI" id="CHEBI:18420"/>
    </cofactor>
</comment>
<dbReference type="GO" id="GO:0043571">
    <property type="term" value="P:maintenance of CRISPR repeat elements"/>
    <property type="evidence" value="ECO:0007669"/>
    <property type="project" value="UniProtKB-UniRule"/>
</dbReference>
<evidence type="ECO:0000256" key="5">
    <source>
        <dbReference type="ARBA" id="ARBA00022759"/>
    </source>
</evidence>
<evidence type="ECO:0000256" key="3">
    <source>
        <dbReference type="ARBA" id="ARBA00022722"/>
    </source>
</evidence>
<proteinExistence type="inferred from homology"/>
<dbReference type="RefSeq" id="WP_181197529.1">
    <property type="nucleotide sequence ID" value="NZ_PVNK01000093.1"/>
</dbReference>
<keyword evidence="6 9" id="KW-0378">Hydrolase</keyword>
<feature type="binding site" evidence="9">
    <location>
        <position position="10"/>
    </location>
    <ligand>
        <name>Mg(2+)</name>
        <dbReference type="ChEBI" id="CHEBI:18420"/>
        <note>catalytic</note>
    </ligand>
</feature>
<evidence type="ECO:0000256" key="1">
    <source>
        <dbReference type="ARBA" id="ARBA00001946"/>
    </source>
</evidence>
<dbReference type="Pfam" id="PF09827">
    <property type="entry name" value="CRISPR_Cas2"/>
    <property type="match status" value="1"/>
</dbReference>
<dbReference type="PANTHER" id="PTHR34405">
    <property type="entry name" value="CRISPR-ASSOCIATED ENDORIBONUCLEASE CAS2"/>
    <property type="match status" value="1"/>
</dbReference>
<comment type="similarity">
    <text evidence="2 9">Belongs to the CRISPR-associated endoribonuclease Cas2 protein family.</text>
</comment>
<dbReference type="AlphaFoldDB" id="A0A2S9YE03"/>
<dbReference type="InterPro" id="IPR021127">
    <property type="entry name" value="CRISPR_associated_Cas2"/>
</dbReference>
<protein>
    <recommendedName>
        <fullName evidence="9">CRISPR-associated endoribonuclease Cas2</fullName>
        <ecNumber evidence="9">3.1.-.-</ecNumber>
    </recommendedName>
</protein>
<dbReference type="InterPro" id="IPR019199">
    <property type="entry name" value="Virulence_VapD/CRISPR_Cas2"/>
</dbReference>
<keyword evidence="5 9" id="KW-0255">Endonuclease</keyword>
<dbReference type="CDD" id="cd09725">
    <property type="entry name" value="Cas2_I_II_III"/>
    <property type="match status" value="1"/>
</dbReference>
<dbReference type="Proteomes" id="UP000237968">
    <property type="component" value="Unassembled WGS sequence"/>
</dbReference>